<dbReference type="PROSITE" id="PS51725">
    <property type="entry name" value="ABM"/>
    <property type="match status" value="1"/>
</dbReference>
<dbReference type="PANTHER" id="PTHR33336:SF15">
    <property type="entry name" value="ABM DOMAIN-CONTAINING PROTEIN"/>
    <property type="match status" value="1"/>
</dbReference>
<dbReference type="GO" id="GO:0004497">
    <property type="term" value="F:monooxygenase activity"/>
    <property type="evidence" value="ECO:0007669"/>
    <property type="project" value="UniProtKB-KW"/>
</dbReference>
<sequence length="94" mass="10542">MLTVLARFQVKAGQAARFQELCADLIAATRQEKGCVSYELFQDKADGNKFSFIEFWQTQADLDAHSASAHFTRIVPQLVDISDEVTVQTFEKVA</sequence>
<protein>
    <submittedName>
        <fullName evidence="2">Antibiotic biosynthesis monooxygenase</fullName>
    </submittedName>
</protein>
<dbReference type="InterPro" id="IPR050744">
    <property type="entry name" value="AI-2_Isomerase_LsrG"/>
</dbReference>
<evidence type="ECO:0000313" key="3">
    <source>
        <dbReference type="Proteomes" id="UP001298424"/>
    </source>
</evidence>
<accession>A0ABS9NK39</accession>
<keyword evidence="3" id="KW-1185">Reference proteome</keyword>
<evidence type="ECO:0000259" key="1">
    <source>
        <dbReference type="PROSITE" id="PS51725"/>
    </source>
</evidence>
<dbReference type="Proteomes" id="UP001298424">
    <property type="component" value="Unassembled WGS sequence"/>
</dbReference>
<feature type="domain" description="ABM" evidence="1">
    <location>
        <begin position="2"/>
        <end position="90"/>
    </location>
</feature>
<dbReference type="InterPro" id="IPR011008">
    <property type="entry name" value="Dimeric_a/b-barrel"/>
</dbReference>
<organism evidence="2 3">
    <name type="scientific">Kingella pumchi</name>
    <dbReference type="NCBI Taxonomy" id="2779506"/>
    <lineage>
        <taxon>Bacteria</taxon>
        <taxon>Pseudomonadati</taxon>
        <taxon>Pseudomonadota</taxon>
        <taxon>Betaproteobacteria</taxon>
        <taxon>Neisseriales</taxon>
        <taxon>Neisseriaceae</taxon>
        <taxon>Kingella</taxon>
    </lineage>
</organism>
<comment type="caution">
    <text evidence="2">The sequence shown here is derived from an EMBL/GenBank/DDBJ whole genome shotgun (WGS) entry which is preliminary data.</text>
</comment>
<keyword evidence="2" id="KW-0560">Oxidoreductase</keyword>
<name>A0ABS9NK39_9NEIS</name>
<dbReference type="PANTHER" id="PTHR33336">
    <property type="entry name" value="QUINOL MONOOXYGENASE YGIN-RELATED"/>
    <property type="match status" value="1"/>
</dbReference>
<evidence type="ECO:0000313" key="2">
    <source>
        <dbReference type="EMBL" id="MCG6503146.1"/>
    </source>
</evidence>
<dbReference type="EMBL" id="JAKOOW010000005">
    <property type="protein sequence ID" value="MCG6503146.1"/>
    <property type="molecule type" value="Genomic_DNA"/>
</dbReference>
<proteinExistence type="predicted"/>
<dbReference type="Pfam" id="PF03992">
    <property type="entry name" value="ABM"/>
    <property type="match status" value="1"/>
</dbReference>
<reference evidence="2 3" key="1">
    <citation type="submission" date="2022-02" db="EMBL/GenBank/DDBJ databases">
        <title>Genome sequence data of Kingella unionensis sp. nov. strain CICC 24913 (CCUG 75125).</title>
        <authorList>
            <person name="Xiao M."/>
        </authorList>
    </citation>
    <scope>NUCLEOTIDE SEQUENCE [LARGE SCALE GENOMIC DNA]</scope>
    <source>
        <strain evidence="2 3">CICC 24913</strain>
    </source>
</reference>
<dbReference type="RefSeq" id="WP_238745201.1">
    <property type="nucleotide sequence ID" value="NZ_JAKOOW010000005.1"/>
</dbReference>
<keyword evidence="2" id="KW-0503">Monooxygenase</keyword>
<dbReference type="InterPro" id="IPR007138">
    <property type="entry name" value="ABM_dom"/>
</dbReference>
<dbReference type="Gene3D" id="3.30.70.100">
    <property type="match status" value="1"/>
</dbReference>
<gene>
    <name evidence="2" type="ORF">MB824_01335</name>
</gene>
<dbReference type="SUPFAM" id="SSF54909">
    <property type="entry name" value="Dimeric alpha+beta barrel"/>
    <property type="match status" value="1"/>
</dbReference>